<organism evidence="2 3">
    <name type="scientific">Hafnia paralvei</name>
    <dbReference type="NCBI Taxonomy" id="546367"/>
    <lineage>
        <taxon>Bacteria</taxon>
        <taxon>Pseudomonadati</taxon>
        <taxon>Pseudomonadota</taxon>
        <taxon>Gammaproteobacteria</taxon>
        <taxon>Enterobacterales</taxon>
        <taxon>Hafniaceae</taxon>
        <taxon>Hafnia</taxon>
    </lineage>
</organism>
<dbReference type="KEGG" id="hpar:AL518_12530"/>
<accession>A0A2A2MEI9</accession>
<name>A0A2A2MEI9_9GAMM</name>
<dbReference type="OrthoDB" id="237820at2"/>
<dbReference type="Pfam" id="PF09937">
    <property type="entry name" value="DUF2169"/>
    <property type="match status" value="1"/>
</dbReference>
<dbReference type="InterPro" id="IPR018683">
    <property type="entry name" value="DUF2169"/>
</dbReference>
<evidence type="ECO:0000313" key="2">
    <source>
        <dbReference type="EMBL" id="PAV97298.1"/>
    </source>
</evidence>
<evidence type="ECO:0000259" key="1">
    <source>
        <dbReference type="Pfam" id="PF09937"/>
    </source>
</evidence>
<gene>
    <name evidence="2" type="ORF">CJD50_06480</name>
</gene>
<sequence length="313" mass="36054">MDIENDTGFPHFQFKKVGYYGELFTVVVVSQTFELSYNNGRCLIADEQSPPVMVDSWYGEPELSSLKTSTDLVCKKVRADILLNGHAWHPAGKVSQWQAELQVGNLYRRFDVCGPREWRYTENIWQLSEPVITGQVPFRHELALFSEYNPVGIFSSPQRHFDTKLSYPAPQLSTSPGAICRSWPSRFRYALGFTEEWQKTIHPFYPDEFDFAFMNYAPPEQQYDGYLKGNEKIVLKNLLPSRMTHTCYLPGIQIVACLYHRANEEPELRTLLADTLTIYTDDELLTLTWRLTLPANALPQDIVLTTEQEVSYG</sequence>
<dbReference type="AlphaFoldDB" id="A0A2A2MEI9"/>
<keyword evidence="3" id="KW-1185">Reference proteome</keyword>
<evidence type="ECO:0000313" key="3">
    <source>
        <dbReference type="Proteomes" id="UP000218796"/>
    </source>
</evidence>
<proteinExistence type="predicted"/>
<dbReference type="Proteomes" id="UP000218796">
    <property type="component" value="Unassembled WGS sequence"/>
</dbReference>
<dbReference type="RefSeq" id="WP_039186197.1">
    <property type="nucleotide sequence ID" value="NZ_CAUFSP010000015.1"/>
</dbReference>
<dbReference type="EMBL" id="NQMS01000002">
    <property type="protein sequence ID" value="PAV97298.1"/>
    <property type="molecule type" value="Genomic_DNA"/>
</dbReference>
<reference evidence="2 3" key="1">
    <citation type="submission" date="2017-08" db="EMBL/GenBank/DDBJ databases">
        <title>Draft Genome Sequence of Hafnia alvei CITHA-6 Isolated from Raw Bovine Milk.</title>
        <authorList>
            <person name="Culligan E.P."/>
            <person name="Mcsweeney A."/>
            <person name="O'Doherty C."/>
            <person name="Gleeson E."/>
            <person name="O'Riordan D."/>
            <person name="Sleator R.D."/>
        </authorList>
    </citation>
    <scope>NUCLEOTIDE SEQUENCE [LARGE SCALE GENOMIC DNA]</scope>
    <source>
        <strain evidence="2 3">CITHA-6</strain>
    </source>
</reference>
<protein>
    <submittedName>
        <fullName evidence="2">DUF2169 domain-containing protein</fullName>
    </submittedName>
</protein>
<feature type="domain" description="DUF2169" evidence="1">
    <location>
        <begin position="25"/>
        <end position="290"/>
    </location>
</feature>
<comment type="caution">
    <text evidence="2">The sequence shown here is derived from an EMBL/GenBank/DDBJ whole genome shotgun (WGS) entry which is preliminary data.</text>
</comment>